<dbReference type="SUPFAM" id="SSF50475">
    <property type="entry name" value="FMN-binding split barrel"/>
    <property type="match status" value="1"/>
</dbReference>
<proteinExistence type="predicted"/>
<gene>
    <name evidence="2" type="ORF">GGQ54_001535</name>
</gene>
<dbReference type="AlphaFoldDB" id="A0A7Z0D8M7"/>
<dbReference type="RefSeq" id="WP_179444862.1">
    <property type="nucleotide sequence ID" value="NZ_JACBZS010000001.1"/>
</dbReference>
<dbReference type="PANTHER" id="PTHR42815">
    <property type="entry name" value="FAD-BINDING, PUTATIVE (AFU_ORTHOLOGUE AFUA_6G07600)-RELATED"/>
    <property type="match status" value="1"/>
</dbReference>
<dbReference type="EMBL" id="JACBZS010000001">
    <property type="protein sequence ID" value="NYI70975.1"/>
    <property type="molecule type" value="Genomic_DNA"/>
</dbReference>
<dbReference type="InterPro" id="IPR011576">
    <property type="entry name" value="Pyridox_Oxase_N"/>
</dbReference>
<feature type="domain" description="Pyridoxamine 5'-phosphate oxidase N-terminal" evidence="1">
    <location>
        <begin position="39"/>
        <end position="128"/>
    </location>
</feature>
<comment type="caution">
    <text evidence="2">The sequence shown here is derived from an EMBL/GenBank/DDBJ whole genome shotgun (WGS) entry which is preliminary data.</text>
</comment>
<dbReference type="InterPro" id="IPR012349">
    <property type="entry name" value="Split_barrel_FMN-bd"/>
</dbReference>
<reference evidence="2 3" key="1">
    <citation type="submission" date="2020-07" db="EMBL/GenBank/DDBJ databases">
        <title>Sequencing the genomes of 1000 actinobacteria strains.</title>
        <authorList>
            <person name="Klenk H.-P."/>
        </authorList>
    </citation>
    <scope>NUCLEOTIDE SEQUENCE [LARGE SCALE GENOMIC DNA]</scope>
    <source>
        <strain evidence="2 3">DSM 103164</strain>
    </source>
</reference>
<evidence type="ECO:0000313" key="3">
    <source>
        <dbReference type="Proteomes" id="UP000527616"/>
    </source>
</evidence>
<sequence length="184" mass="20319">MTGFSKIAYTSSVRRQQHDHGSRNAIARTETDDVFAGLTAQEQAFIGARDEFYLGTINADGWPYIQYKSGPKGFVECSAGPSGAVDTLRYLEVAGNRQYVSFGNLEDNPKLSLFFIDYVRRMRLKIFGLGSLEQHPAGANGRISTVIRIRVEASTWNCPKSIIPRFSVDELVELGVRAPAAPGR</sequence>
<dbReference type="PANTHER" id="PTHR42815:SF2">
    <property type="entry name" value="FAD-BINDING, PUTATIVE (AFU_ORTHOLOGUE AFUA_6G07600)-RELATED"/>
    <property type="match status" value="1"/>
</dbReference>
<dbReference type="Proteomes" id="UP000527616">
    <property type="component" value="Unassembled WGS sequence"/>
</dbReference>
<evidence type="ECO:0000259" key="1">
    <source>
        <dbReference type="Pfam" id="PF01243"/>
    </source>
</evidence>
<evidence type="ECO:0000313" key="2">
    <source>
        <dbReference type="EMBL" id="NYI70975.1"/>
    </source>
</evidence>
<organism evidence="2 3">
    <name type="scientific">Naumannella cuiyingiana</name>
    <dbReference type="NCBI Taxonomy" id="1347891"/>
    <lineage>
        <taxon>Bacteria</taxon>
        <taxon>Bacillati</taxon>
        <taxon>Actinomycetota</taxon>
        <taxon>Actinomycetes</taxon>
        <taxon>Propionibacteriales</taxon>
        <taxon>Propionibacteriaceae</taxon>
        <taxon>Naumannella</taxon>
    </lineage>
</organism>
<keyword evidence="3" id="KW-1185">Reference proteome</keyword>
<dbReference type="Pfam" id="PF01243">
    <property type="entry name" value="PNPOx_N"/>
    <property type="match status" value="1"/>
</dbReference>
<name>A0A7Z0D8M7_9ACTN</name>
<accession>A0A7Z0D8M7</accession>
<dbReference type="Gene3D" id="2.30.110.10">
    <property type="entry name" value="Electron Transport, Fmn-binding Protein, Chain A"/>
    <property type="match status" value="1"/>
</dbReference>
<protein>
    <recommendedName>
        <fullName evidence="1">Pyridoxamine 5'-phosphate oxidase N-terminal domain-containing protein</fullName>
    </recommendedName>
</protein>